<evidence type="ECO:0000313" key="3">
    <source>
        <dbReference type="Proteomes" id="UP000593758"/>
    </source>
</evidence>
<feature type="compositionally biased region" description="Polar residues" evidence="1">
    <location>
        <begin position="42"/>
        <end position="51"/>
    </location>
</feature>
<protein>
    <recommendedName>
        <fullName evidence="4">DUF559 domain-containing protein</fullName>
    </recommendedName>
</protein>
<name>A0A7M1SQF2_9MICO</name>
<dbReference type="EMBL" id="CP063169">
    <property type="protein sequence ID" value="QOR69685.1"/>
    <property type="molecule type" value="Genomic_DNA"/>
</dbReference>
<evidence type="ECO:0000313" key="2">
    <source>
        <dbReference type="EMBL" id="QOR69685.1"/>
    </source>
</evidence>
<evidence type="ECO:0000256" key="1">
    <source>
        <dbReference type="SAM" id="MobiDB-lite"/>
    </source>
</evidence>
<accession>A0A7M1SQF2</accession>
<reference evidence="2 3" key="1">
    <citation type="submission" date="2020-10" db="EMBL/GenBank/DDBJ databases">
        <title>Haloactinobacterium sp. RN3S43, a bacterium isolated from saline soil.</title>
        <authorList>
            <person name="Sun J.-Q."/>
        </authorList>
    </citation>
    <scope>NUCLEOTIDE SEQUENCE [LARGE SCALE GENOMIC DNA]</scope>
    <source>
        <strain evidence="2 3">RN3S43</strain>
    </source>
</reference>
<keyword evidence="3" id="KW-1185">Reference proteome</keyword>
<dbReference type="RefSeq" id="WP_193496239.1">
    <property type="nucleotide sequence ID" value="NZ_CP063169.1"/>
</dbReference>
<evidence type="ECO:0008006" key="4">
    <source>
        <dbReference type="Google" id="ProtNLM"/>
    </source>
</evidence>
<gene>
    <name evidence="2" type="ORF">IM660_13535</name>
</gene>
<proteinExistence type="predicted"/>
<sequence length="304" mass="34344">MRRTPLPAELEQRAFTVSEAKQLGVGQSRLYDDHLSRPTHGVRTTSEPSTVSELAEATATGLPDDVVFSRRTAAEIHRLRLPERPTTDDDLDVMRETNRARIRRRGCTHHKGLELRETTEVDGIRVTDLVDTWCDLAAEMSIEDLVVMGDSIANRLGSVDQLHESLARRRIRDADRLRRAARWVRLGSASHMESRVRLAIVWAGLPEPELNVTLDDEIGGWIGDGDMVWRKKRVVVEYQGKDHFTPERGPADIDRRDNAAASGWTYIEIVAATHYKKAKRHKFLVTLAEALGCAVDVDASWQQR</sequence>
<feature type="region of interest" description="Disordered" evidence="1">
    <location>
        <begin position="28"/>
        <end position="51"/>
    </location>
</feature>
<dbReference type="AlphaFoldDB" id="A0A7M1SQF2"/>
<organism evidence="2 3">
    <name type="scientific">Ruania alkalisoli</name>
    <dbReference type="NCBI Taxonomy" id="2779775"/>
    <lineage>
        <taxon>Bacteria</taxon>
        <taxon>Bacillati</taxon>
        <taxon>Actinomycetota</taxon>
        <taxon>Actinomycetes</taxon>
        <taxon>Micrococcales</taxon>
        <taxon>Ruaniaceae</taxon>
        <taxon>Ruania</taxon>
    </lineage>
</organism>
<dbReference type="KEGG" id="halt:IM660_13535"/>
<dbReference type="Proteomes" id="UP000593758">
    <property type="component" value="Chromosome"/>
</dbReference>